<dbReference type="InterPro" id="IPR026487">
    <property type="entry name" value="CHP04141"/>
</dbReference>
<name>A0ABW2JMK7_9ACTN</name>
<dbReference type="NCBIfam" id="TIGR04141">
    <property type="entry name" value="TIGR04141 family sporadically distributed protein"/>
    <property type="match status" value="1"/>
</dbReference>
<protein>
    <submittedName>
        <fullName evidence="1">DUF6119 family protein</fullName>
    </submittedName>
</protein>
<reference evidence="2" key="1">
    <citation type="journal article" date="2019" name="Int. J. Syst. Evol. Microbiol.">
        <title>The Global Catalogue of Microorganisms (GCM) 10K type strain sequencing project: providing services to taxonomists for standard genome sequencing and annotation.</title>
        <authorList>
            <consortium name="The Broad Institute Genomics Platform"/>
            <consortium name="The Broad Institute Genome Sequencing Center for Infectious Disease"/>
            <person name="Wu L."/>
            <person name="Ma J."/>
        </authorList>
    </citation>
    <scope>NUCLEOTIDE SEQUENCE [LARGE SCALE GENOMIC DNA]</scope>
    <source>
        <strain evidence="2">SYNS20</strain>
    </source>
</reference>
<organism evidence="1 2">
    <name type="scientific">Streptomyces monticola</name>
    <dbReference type="NCBI Taxonomy" id="2666263"/>
    <lineage>
        <taxon>Bacteria</taxon>
        <taxon>Bacillati</taxon>
        <taxon>Actinomycetota</taxon>
        <taxon>Actinomycetes</taxon>
        <taxon>Kitasatosporales</taxon>
        <taxon>Streptomycetaceae</taxon>
        <taxon>Streptomyces</taxon>
    </lineage>
</organism>
<evidence type="ECO:0000313" key="1">
    <source>
        <dbReference type="EMBL" id="MFC7306854.1"/>
    </source>
</evidence>
<keyword evidence="2" id="KW-1185">Reference proteome</keyword>
<dbReference type="EMBL" id="JBHTCF010000009">
    <property type="protein sequence ID" value="MFC7306854.1"/>
    <property type="molecule type" value="Genomic_DNA"/>
</dbReference>
<evidence type="ECO:0000313" key="2">
    <source>
        <dbReference type="Proteomes" id="UP001596523"/>
    </source>
</evidence>
<accession>A0ABW2JMK7</accession>
<gene>
    <name evidence="1" type="ORF">ACFQVC_21805</name>
</gene>
<dbReference type="Proteomes" id="UP001596523">
    <property type="component" value="Unassembled WGS sequence"/>
</dbReference>
<dbReference type="Pfam" id="PF19614">
    <property type="entry name" value="DUF6119"/>
    <property type="match status" value="1"/>
</dbReference>
<sequence length="567" mass="62227">MASNTAKRTLYRLCGVVPTREGMFDALDHEQLDALGADIRPCPDQPLDAPALLVTAGLEKEEASWCRDVARTTGCEVSESVRRTAALLMLAVDGQVYAIGYDQGYRLVPDHLKDKRFGLAFAIRRVDPQRIRDLVANTMGQARTDITIVPGGTPMFSLGVREHAQFVRRLGGYLDDVRLTRTQKDSGNRAVASAEGGVGLKLALGIAAQDLVADIREIERVCQEELPHAELEFVDHIVPVKDASTLTALEQELDDILGQPADGRVAAALPVDIWQDVDAARAYSIKINSPEPRMTADGFDLDYVLARARIQRPGRRVEALKQGTVTLYRHPRATATDALATTSTLRWLEAAVSLDARRYCLMDGEWYELGAAYLEVIRVTVARLIVDQPSVDLPAWYLGHREGYYNEKVVPSLRAGYVSLDRKNVRNPLNRTNGVEICDLLTPDNTLVMVKRAYGSDLLSHLFNQGVVAVQLLQQSAQMRAEFAERVLKQSNGERVLPKDYQPEGVVFAILLKNGTPLTPDTLFPFAQIALVQAAKTLEASGVAVEVVGIEADSHPATALPGFREAA</sequence>
<dbReference type="RefSeq" id="WP_381832694.1">
    <property type="nucleotide sequence ID" value="NZ_JBHTCF010000009.1"/>
</dbReference>
<comment type="caution">
    <text evidence="1">The sequence shown here is derived from an EMBL/GenBank/DDBJ whole genome shotgun (WGS) entry which is preliminary data.</text>
</comment>
<proteinExistence type="predicted"/>